<sequence>MYGTIIIEPRNGETIRVDRDFVVQLSDWTDRDPMQVFAKLKTQSDYYNYHQPTTTTSRRRSSSSAMPRARACRRRSASARCGTKCA</sequence>
<dbReference type="AlphaFoldDB" id="A0A011P8V7"/>
<evidence type="ECO:0000313" key="2">
    <source>
        <dbReference type="EMBL" id="EXI73380.1"/>
    </source>
</evidence>
<protein>
    <submittedName>
        <fullName evidence="2">Copper resistance protein A</fullName>
    </submittedName>
</protein>
<feature type="region of interest" description="Disordered" evidence="1">
    <location>
        <begin position="49"/>
        <end position="86"/>
    </location>
</feature>
<gene>
    <name evidence="2" type="primary">copA_2</name>
    <name evidence="2" type="ORF">AW10_04241</name>
</gene>
<reference evidence="2 3" key="1">
    <citation type="submission" date="2014-02" db="EMBL/GenBank/DDBJ databases">
        <title>Expanding our view of genomic diversity in Candidatus Accumulibacter clades.</title>
        <authorList>
            <person name="Skennerton C.T."/>
            <person name="Barr J.J."/>
            <person name="Slater F.R."/>
            <person name="Bond P.L."/>
            <person name="Tyson G.W."/>
        </authorList>
    </citation>
    <scope>NUCLEOTIDE SEQUENCE [LARGE SCALE GENOMIC DNA]</scope>
    <source>
        <strain evidence="3">BA-92</strain>
    </source>
</reference>
<proteinExistence type="predicted"/>
<dbReference type="InterPro" id="IPR008972">
    <property type="entry name" value="Cupredoxin"/>
</dbReference>
<dbReference type="Proteomes" id="UP000021816">
    <property type="component" value="Unassembled WGS sequence"/>
</dbReference>
<organism evidence="2 3">
    <name type="scientific">Candidatus Accumulibacter appositus</name>
    <dbReference type="NCBI Taxonomy" id="1454003"/>
    <lineage>
        <taxon>Bacteria</taxon>
        <taxon>Pseudomonadati</taxon>
        <taxon>Pseudomonadota</taxon>
        <taxon>Betaproteobacteria</taxon>
        <taxon>Candidatus Accumulibacter</taxon>
    </lineage>
</organism>
<accession>A0A011P8V7</accession>
<dbReference type="PATRIC" id="fig|1454003.3.peg.4301"/>
<name>A0A011P8V7_9PROT</name>
<dbReference type="Gene3D" id="2.60.40.420">
    <property type="entry name" value="Cupredoxins - blue copper proteins"/>
    <property type="match status" value="1"/>
</dbReference>
<dbReference type="STRING" id="1454003.AW10_04241"/>
<comment type="caution">
    <text evidence="2">The sequence shown here is derived from an EMBL/GenBank/DDBJ whole genome shotgun (WGS) entry which is preliminary data.</text>
</comment>
<dbReference type="SUPFAM" id="SSF49503">
    <property type="entry name" value="Cupredoxins"/>
    <property type="match status" value="1"/>
</dbReference>
<evidence type="ECO:0000256" key="1">
    <source>
        <dbReference type="SAM" id="MobiDB-lite"/>
    </source>
</evidence>
<dbReference type="EMBL" id="JEMX01000180">
    <property type="protein sequence ID" value="EXI73380.1"/>
    <property type="molecule type" value="Genomic_DNA"/>
</dbReference>
<evidence type="ECO:0000313" key="3">
    <source>
        <dbReference type="Proteomes" id="UP000021816"/>
    </source>
</evidence>